<organism evidence="2 3">
    <name type="scientific">Bdellovibrio bacteriovorus str. Tiberius</name>
    <dbReference type="NCBI Taxonomy" id="1069642"/>
    <lineage>
        <taxon>Bacteria</taxon>
        <taxon>Pseudomonadati</taxon>
        <taxon>Bdellovibrionota</taxon>
        <taxon>Bdellovibrionia</taxon>
        <taxon>Bdellovibrionales</taxon>
        <taxon>Pseudobdellovibrionaceae</taxon>
        <taxon>Bdellovibrio</taxon>
    </lineage>
</organism>
<keyword evidence="1" id="KW-1133">Transmembrane helix</keyword>
<dbReference type="InterPro" id="IPR011697">
    <property type="entry name" value="Peptidase_C26"/>
</dbReference>
<reference evidence="2 3" key="1">
    <citation type="journal article" date="2012" name="BMC Genomics">
        <title>Genome analysis of a simultaneously predatory and prey-independent, novel Bdellovibrio bacteriovorus from the River Tiber, supports in silico predictions of both ancient and recent lateral gene transfer from diverse bacteria.</title>
        <authorList>
            <person name="Hobley L."/>
            <person name="Lerner T.R."/>
            <person name="Williams L.E."/>
            <person name="Lambert C."/>
            <person name="Till R."/>
            <person name="Milner D.S."/>
            <person name="Basford S.M."/>
            <person name="Capeness M.J."/>
            <person name="Fenton A.K."/>
            <person name="Atterbury R.J."/>
            <person name="Harris M.A."/>
            <person name="Sockett R.E."/>
        </authorList>
    </citation>
    <scope>NUCLEOTIDE SEQUENCE [LARGE SCALE GENOMIC DNA]</scope>
    <source>
        <strain evidence="2 3">Tiberius</strain>
    </source>
</reference>
<evidence type="ECO:0000313" key="3">
    <source>
        <dbReference type="Proteomes" id="UP000010074"/>
    </source>
</evidence>
<dbReference type="PATRIC" id="fig|1069642.3.peg.2196"/>
<dbReference type="GO" id="GO:0016811">
    <property type="term" value="F:hydrolase activity, acting on carbon-nitrogen (but not peptide) bonds, in linear amides"/>
    <property type="evidence" value="ECO:0007669"/>
    <property type="project" value="InterPro"/>
</dbReference>
<dbReference type="Pfam" id="PF07722">
    <property type="entry name" value="Peptidase_C26"/>
    <property type="match status" value="1"/>
</dbReference>
<dbReference type="SUPFAM" id="SSF52317">
    <property type="entry name" value="Class I glutamine amidotransferase-like"/>
    <property type="match status" value="1"/>
</dbReference>
<sequence length="368" mass="41557">MKRHGTGKNHHDKAQHHKAGTAFEYPFSMGYSMWILLLVLSFARFAWATGDLVRLYEWSPGNTLAPIILPVKSGETPEQAATRYMRGLQRQPELMELFEGRTPDLALSGFKPLNENSRESRALLIANLPKDYGMNSQRVINFKKIFAQSRQSSFILPMNANLGLSLEETRDLFKQISEKFPFMVAMGGDDVEPNLYKKQNTHSRNTIPTRDQFEIQLIKSYVAQEKGFLLGVCRGSQISAVALGYQLMQDVPFHVGDKVSHANDWHEIQVHKTKHNLLGSLVPNADGKLLVNSLHHQAVIYKENGPLQLAAQGHDGVTEATEFKNGRGLLLQFHPELMNNQLGSKILWRIVQQKNVVMPSRCSKIFAL</sequence>
<keyword evidence="1" id="KW-0472">Membrane</keyword>
<dbReference type="PANTHER" id="PTHR43235">
    <property type="entry name" value="GLUTAMINE AMIDOTRANSFERASE PB2B2.05-RELATED"/>
    <property type="match status" value="1"/>
</dbReference>
<name>K7ZAV3_BDEBC</name>
<feature type="transmembrane region" description="Helical" evidence="1">
    <location>
        <begin position="31"/>
        <end position="47"/>
    </location>
</feature>
<proteinExistence type="predicted"/>
<gene>
    <name evidence="2" type="ORF">Bdt_2220</name>
</gene>
<keyword evidence="1" id="KW-0812">Transmembrane</keyword>
<dbReference type="PANTHER" id="PTHR43235:SF1">
    <property type="entry name" value="GLUTAMINE AMIDOTRANSFERASE PB2B2.05-RELATED"/>
    <property type="match status" value="1"/>
</dbReference>
<dbReference type="AlphaFoldDB" id="K7ZAV3"/>
<dbReference type="HOGENOM" id="CLU_751566_0_0_7"/>
<dbReference type="RefSeq" id="WP_015091344.1">
    <property type="nucleotide sequence ID" value="NC_019567.1"/>
</dbReference>
<dbReference type="KEGG" id="bbat:Bdt_2220"/>
<keyword evidence="2" id="KW-0808">Transferase</keyword>
<dbReference type="Proteomes" id="UP000010074">
    <property type="component" value="Chromosome"/>
</dbReference>
<protein>
    <submittedName>
        <fullName evidence="2">Glutamine amidotransferase</fullName>
    </submittedName>
</protein>
<dbReference type="GO" id="GO:0005829">
    <property type="term" value="C:cytosol"/>
    <property type="evidence" value="ECO:0007669"/>
    <property type="project" value="TreeGrafter"/>
</dbReference>
<dbReference type="Gene3D" id="3.40.50.880">
    <property type="match status" value="1"/>
</dbReference>
<keyword evidence="2" id="KW-0315">Glutamine amidotransferase</keyword>
<dbReference type="GO" id="GO:0016740">
    <property type="term" value="F:transferase activity"/>
    <property type="evidence" value="ECO:0007669"/>
    <property type="project" value="UniProtKB-KW"/>
</dbReference>
<evidence type="ECO:0000256" key="1">
    <source>
        <dbReference type="SAM" id="Phobius"/>
    </source>
</evidence>
<dbReference type="STRING" id="1069642.Bdt_2220"/>
<accession>K7ZAV3</accession>
<dbReference type="EMBL" id="CP002930">
    <property type="protein sequence ID" value="AFY01904.1"/>
    <property type="molecule type" value="Genomic_DNA"/>
</dbReference>
<dbReference type="InterPro" id="IPR044668">
    <property type="entry name" value="PuuD-like"/>
</dbReference>
<dbReference type="InterPro" id="IPR029062">
    <property type="entry name" value="Class_I_gatase-like"/>
</dbReference>
<evidence type="ECO:0000313" key="2">
    <source>
        <dbReference type="EMBL" id="AFY01904.1"/>
    </source>
</evidence>